<feature type="coiled-coil region" evidence="1">
    <location>
        <begin position="174"/>
        <end position="263"/>
    </location>
</feature>
<keyword evidence="4" id="KW-1185">Reference proteome</keyword>
<dbReference type="AlphaFoldDB" id="A0A183FBJ4"/>
<accession>A0A183FBJ4</accession>
<evidence type="ECO:0000313" key="5">
    <source>
        <dbReference type="WBParaSite" id="HPBE_0000353601-mRNA-1"/>
    </source>
</evidence>
<dbReference type="EMBL" id="UZAH01010122">
    <property type="protein sequence ID" value="VDO36627.1"/>
    <property type="molecule type" value="Genomic_DNA"/>
</dbReference>
<sequence length="398" mass="47910">MDSSDDLERRLQRELKQKLRFLEHAPARPSEAMVQQRLKESGNKCFEATEIIEKAQREFVNLMTSQDEFLKARGGALHFYVKLKTLHYEHQQHRSDIVRNVENFVMAHEWYELLVAAHEADELARLGFLDELNREIFYESTQPGHPKYPEILEIHRNYERSNVSRMVRFQLIQIDALLEEERSAKEEAKSHSKLTRRLEDEVLTDLRLAMENLQLEVREEIQEVKRRMENLENAYKEHTNYILENLNDKNERILHNIEELYERFNEMSLEDTPRNRNRPLLTQQPTNNPRNARAGSNRKQPDEDPEELKHEYEKKLRQCEEELHEVDRYLNENIMRERHYGDRRMKDSEYHLMCVYCLEKGTHYSDACPKYRTIEERTDVLIDEDRCRACLQQHEGEK</sequence>
<reference evidence="5" key="2">
    <citation type="submission" date="2019-09" db="UniProtKB">
        <authorList>
            <consortium name="WormBaseParasite"/>
        </authorList>
    </citation>
    <scope>IDENTIFICATION</scope>
</reference>
<dbReference type="WBParaSite" id="HPBE_0000353601-mRNA-1">
    <property type="protein sequence ID" value="HPBE_0000353601-mRNA-1"/>
    <property type="gene ID" value="HPBE_0000353601"/>
</dbReference>
<accession>A0A3P7VNI3</accession>
<feature type="compositionally biased region" description="Polar residues" evidence="2">
    <location>
        <begin position="280"/>
        <end position="290"/>
    </location>
</feature>
<name>A0A183FBJ4_HELPZ</name>
<feature type="region of interest" description="Disordered" evidence="2">
    <location>
        <begin position="268"/>
        <end position="311"/>
    </location>
</feature>
<reference evidence="3 4" key="1">
    <citation type="submission" date="2018-11" db="EMBL/GenBank/DDBJ databases">
        <authorList>
            <consortium name="Pathogen Informatics"/>
        </authorList>
    </citation>
    <scope>NUCLEOTIDE SEQUENCE [LARGE SCALE GENOMIC DNA]</scope>
</reference>
<feature type="compositionally biased region" description="Basic and acidic residues" evidence="2">
    <location>
        <begin position="299"/>
        <end position="311"/>
    </location>
</feature>
<evidence type="ECO:0000256" key="2">
    <source>
        <dbReference type="SAM" id="MobiDB-lite"/>
    </source>
</evidence>
<organism evidence="4 5">
    <name type="scientific">Heligmosomoides polygyrus</name>
    <name type="common">Parasitic roundworm</name>
    <dbReference type="NCBI Taxonomy" id="6339"/>
    <lineage>
        <taxon>Eukaryota</taxon>
        <taxon>Metazoa</taxon>
        <taxon>Ecdysozoa</taxon>
        <taxon>Nematoda</taxon>
        <taxon>Chromadorea</taxon>
        <taxon>Rhabditida</taxon>
        <taxon>Rhabditina</taxon>
        <taxon>Rhabditomorpha</taxon>
        <taxon>Strongyloidea</taxon>
        <taxon>Heligmosomidae</taxon>
        <taxon>Heligmosomoides</taxon>
    </lineage>
</organism>
<keyword evidence="1" id="KW-0175">Coiled coil</keyword>
<proteinExistence type="predicted"/>
<evidence type="ECO:0000313" key="4">
    <source>
        <dbReference type="Proteomes" id="UP000050761"/>
    </source>
</evidence>
<dbReference type="Proteomes" id="UP000050761">
    <property type="component" value="Unassembled WGS sequence"/>
</dbReference>
<protein>
    <submittedName>
        <fullName evidence="5">CCHC-type domain-containing protein</fullName>
    </submittedName>
</protein>
<gene>
    <name evidence="3" type="ORF">HPBE_LOCUS3537</name>
</gene>
<evidence type="ECO:0000256" key="1">
    <source>
        <dbReference type="SAM" id="Coils"/>
    </source>
</evidence>
<evidence type="ECO:0000313" key="3">
    <source>
        <dbReference type="EMBL" id="VDO36627.1"/>
    </source>
</evidence>
<dbReference type="OrthoDB" id="5836917at2759"/>